<comment type="caution">
    <text evidence="1">The sequence shown here is derived from an EMBL/GenBank/DDBJ whole genome shotgun (WGS) entry which is preliminary data.</text>
</comment>
<dbReference type="Proteomes" id="UP001299220">
    <property type="component" value="Unassembled WGS sequence"/>
</dbReference>
<organism evidence="1 2">
    <name type="scientific">Anaeromassilibacillus senegalensis</name>
    <dbReference type="NCBI Taxonomy" id="1673717"/>
    <lineage>
        <taxon>Bacteria</taxon>
        <taxon>Bacillati</taxon>
        <taxon>Bacillota</taxon>
        <taxon>Clostridia</taxon>
        <taxon>Eubacteriales</taxon>
        <taxon>Acutalibacteraceae</taxon>
        <taxon>Anaeromassilibacillus</taxon>
    </lineage>
</organism>
<evidence type="ECO:0000313" key="1">
    <source>
        <dbReference type="EMBL" id="MCF2651251.1"/>
    </source>
</evidence>
<dbReference type="EMBL" id="JAFBIT010000001">
    <property type="protein sequence ID" value="MCF2651251.1"/>
    <property type="molecule type" value="Genomic_DNA"/>
</dbReference>
<protein>
    <submittedName>
        <fullName evidence="1">Uncharacterized protein</fullName>
    </submittedName>
</protein>
<keyword evidence="2" id="KW-1185">Reference proteome</keyword>
<reference evidence="1 2" key="1">
    <citation type="submission" date="2020-12" db="EMBL/GenBank/DDBJ databases">
        <title>Whole genome sequences of gut porcine anaerobes.</title>
        <authorList>
            <person name="Kubasova T."/>
            <person name="Jahodarova E."/>
            <person name="Rychlik I."/>
        </authorList>
    </citation>
    <scope>NUCLEOTIDE SEQUENCE [LARGE SCALE GENOMIC DNA]</scope>
    <source>
        <strain evidence="1 2">An867</strain>
    </source>
</reference>
<name>A0ABS9CJB8_9FIRM</name>
<gene>
    <name evidence="1" type="ORF">JQM67_01315</name>
</gene>
<dbReference type="RefSeq" id="WP_235322188.1">
    <property type="nucleotide sequence ID" value="NZ_JAFBIT010000001.1"/>
</dbReference>
<accession>A0ABS9CJB8</accession>
<proteinExistence type="predicted"/>
<sequence length="59" mass="6938">MNNHTTIREKNQPFIRHRCVFFAGKPPQAFSFFRKTKERLHLQAPIPDTAAKHVYLSTN</sequence>
<evidence type="ECO:0000313" key="2">
    <source>
        <dbReference type="Proteomes" id="UP001299220"/>
    </source>
</evidence>